<sequence>MGTVDISPSKTHILAFPFPAKGHINPLLHLCNRLVTKGFKVTLVTTDSIFKDVKKKATNSLINIESIYDGSRDEKNPPMDAEEYFNRLKLWASKGLTQLIEKHKTSNTSNNPPKVLVYDSTLPWALEIAHEQGLAGASFFTQSCSVCAVYYHMLEGTIKTPLEEANVSVPSLPPLESNDLPDFDYFIDGNRTVKKLLLDQFSNIDKVANWMARKWPILTIGPTAPSMFLLDNQLKTQKEDGNYLFETNTEKCLKWLDERETNSVIYVSFGSVASLKEEQMEEVANALIRSNCYFLWVVRAEEESKLPKDFKIEASKKGLIINWCPQLDVLAHKSLACFMTHCGWNSTLEALSSGVPMIAVPQWVDQTTNAKCIVDVWKAGIRVKINEKGIVTKEEFEKCIKEVIATDKGKEMKRNAMKWKELAKEAISLGGSSDTNIGEFASRESINRKMSRIDICPENIHIIAFPYPAKGHINPLLHFCNLLGSKGFKITFITTASTSSKLVTKSNNINFESIPDGVEEEEDDVKWEVYFNNFKTSASKNMAELIHKHKESSNEYPPKMVIYDAFMPWMLDVAKAFGLRTASFFPQNCSVCAVYYHMLHGTINYYLPRLERKDLPGFDFFKDQNQTVANLHFDIFSNIDGVDYLLFNTFDALETEILLPIVTLSFSDELYVKVANWMANKWRIFTIGPTIPRMLLDKQEEEEEGKSVRSYLFETNTEVCLKWLDKREKNSVIYVSFGSVASLTEEQMEEVSQALILSNYYFLWVVREEEEIKLPKYFKFENLEKGMIIKWCPQFDVLNHKAIACFMTHCGWNSTLEALCCGVPIIGMPQFVDQTTNAKFIEDVWESGVGVNIKVNKDDEKNGIVKREEIESCIRKVIESERGKEMKRNAIKWKELAKEAVSEGGSSHQNIQEFVSRILLD</sequence>
<evidence type="ECO:0000313" key="1">
    <source>
        <dbReference type="EMBL" id="KAI5670098.1"/>
    </source>
</evidence>
<comment type="caution">
    <text evidence="1">The sequence shown here is derived from an EMBL/GenBank/DDBJ whole genome shotgun (WGS) entry which is preliminary data.</text>
</comment>
<keyword evidence="2" id="KW-1185">Reference proteome</keyword>
<accession>A0ACC0BBT1</accession>
<proteinExistence type="predicted"/>
<name>A0ACC0BBT1_CATRO</name>
<protein>
    <submittedName>
        <fullName evidence="1">Uncharacterized protein</fullName>
    </submittedName>
</protein>
<evidence type="ECO:0000313" key="2">
    <source>
        <dbReference type="Proteomes" id="UP001060085"/>
    </source>
</evidence>
<reference evidence="2" key="1">
    <citation type="journal article" date="2023" name="Nat. Plants">
        <title>Single-cell RNA sequencing provides a high-resolution roadmap for understanding the multicellular compartmentation of specialized metabolism.</title>
        <authorList>
            <person name="Sun S."/>
            <person name="Shen X."/>
            <person name="Li Y."/>
            <person name="Li Y."/>
            <person name="Wang S."/>
            <person name="Li R."/>
            <person name="Zhang H."/>
            <person name="Shen G."/>
            <person name="Guo B."/>
            <person name="Wei J."/>
            <person name="Xu J."/>
            <person name="St-Pierre B."/>
            <person name="Chen S."/>
            <person name="Sun C."/>
        </authorList>
    </citation>
    <scope>NUCLEOTIDE SEQUENCE [LARGE SCALE GENOMIC DNA]</scope>
</reference>
<gene>
    <name evidence="1" type="ORF">M9H77_10462</name>
</gene>
<dbReference type="Proteomes" id="UP001060085">
    <property type="component" value="Linkage Group LG03"/>
</dbReference>
<dbReference type="EMBL" id="CM044703">
    <property type="protein sequence ID" value="KAI5670098.1"/>
    <property type="molecule type" value="Genomic_DNA"/>
</dbReference>
<organism evidence="1 2">
    <name type="scientific">Catharanthus roseus</name>
    <name type="common">Madagascar periwinkle</name>
    <name type="synonym">Vinca rosea</name>
    <dbReference type="NCBI Taxonomy" id="4058"/>
    <lineage>
        <taxon>Eukaryota</taxon>
        <taxon>Viridiplantae</taxon>
        <taxon>Streptophyta</taxon>
        <taxon>Embryophyta</taxon>
        <taxon>Tracheophyta</taxon>
        <taxon>Spermatophyta</taxon>
        <taxon>Magnoliopsida</taxon>
        <taxon>eudicotyledons</taxon>
        <taxon>Gunneridae</taxon>
        <taxon>Pentapetalae</taxon>
        <taxon>asterids</taxon>
        <taxon>lamiids</taxon>
        <taxon>Gentianales</taxon>
        <taxon>Apocynaceae</taxon>
        <taxon>Rauvolfioideae</taxon>
        <taxon>Vinceae</taxon>
        <taxon>Catharanthinae</taxon>
        <taxon>Catharanthus</taxon>
    </lineage>
</organism>